<dbReference type="HOGENOM" id="CLU_123890_0_0_5"/>
<geneLocation type="plasmid" evidence="1 2">
    <name>pSymA</name>
</geneLocation>
<protein>
    <recommendedName>
        <fullName evidence="3">Transposase</fullName>
    </recommendedName>
</protein>
<dbReference type="OrthoDB" id="10012729at2"/>
<sequence length="188" mass="20822">MNAELSRLVAGGRHHAAGGRIADGDRQAPQVGIAALFDRCVEGIHVHMHDFARPLAAFVVCHGLASIRTICIAQTWEVRAAFVTLRRLYRLAAHRHAPADHSEGHASAKRFHQQLALKRAVAMTWAQMNSTIGFRRFFSFGARSFIGCRGRMRKIPIPAIDLNPLAEFSDGQCRSTSARHMRIDSCSL</sequence>
<proteinExistence type="predicted"/>
<organism evidence="1 2">
    <name type="scientific">Rhizobium meliloti (strain 1021)</name>
    <name type="common">Ensifer meliloti</name>
    <name type="synonym">Sinorhizobium meliloti</name>
    <dbReference type="NCBI Taxonomy" id="266834"/>
    <lineage>
        <taxon>Bacteria</taxon>
        <taxon>Pseudomonadati</taxon>
        <taxon>Pseudomonadota</taxon>
        <taxon>Alphaproteobacteria</taxon>
        <taxon>Hyphomicrobiales</taxon>
        <taxon>Rhizobiaceae</taxon>
        <taxon>Sinorhizobium/Ensifer group</taxon>
        <taxon>Sinorhizobium</taxon>
    </lineage>
</organism>
<reference evidence="2" key="2">
    <citation type="journal article" date="2001" name="Science">
        <title>The composite genome of the legume symbiont Sinorhizobium meliloti.</title>
        <authorList>
            <person name="Galibert F."/>
            <person name="Finan T.M."/>
            <person name="Long S.R."/>
            <person name="Puehler A."/>
            <person name="Abola P."/>
            <person name="Ampe F."/>
            <person name="Barloy-Hubler F."/>
            <person name="Barnett M.J."/>
            <person name="Becker A."/>
            <person name="Boistard P."/>
            <person name="Bothe G."/>
            <person name="Boutry M."/>
            <person name="Bowser L."/>
            <person name="Buhrmester J."/>
            <person name="Cadieu E."/>
            <person name="Capela D."/>
            <person name="Chain P."/>
            <person name="Cowie A."/>
            <person name="Davis R.W."/>
            <person name="Dreano S."/>
            <person name="Federspiel N.A."/>
            <person name="Fisher R.F."/>
            <person name="Gloux S."/>
            <person name="Godrie T."/>
            <person name="Goffeau A."/>
            <person name="Golding B."/>
            <person name="Gouzy J."/>
            <person name="Gurjal M."/>
            <person name="Hernandez-Lucas I."/>
            <person name="Hong A."/>
            <person name="Huizar L."/>
            <person name="Hyman R.W."/>
            <person name="Jones T."/>
            <person name="Kahn D."/>
            <person name="Kahn M.L."/>
            <person name="Kalman S."/>
            <person name="Keating D.H."/>
            <person name="Kiss E."/>
            <person name="Komp C."/>
            <person name="Lelaure V."/>
            <person name="Masuy D."/>
            <person name="Palm C."/>
            <person name="Peck M.C."/>
            <person name="Pohl T.M."/>
            <person name="Portetelle D."/>
            <person name="Purnelle B."/>
            <person name="Ramsperger U."/>
            <person name="Surzycki R."/>
            <person name="Thebault P."/>
            <person name="Vandenbol M."/>
            <person name="Vorhoelter F.J."/>
            <person name="Weidner S."/>
            <person name="Wells D.H."/>
            <person name="Wong K."/>
            <person name="Yeh K.-C."/>
            <person name="Batut J."/>
        </authorList>
    </citation>
    <scope>NUCLEOTIDE SEQUENCE [LARGE SCALE GENOMIC DNA]</scope>
    <source>
        <strain evidence="2">1021</strain>
        <plasmid evidence="2">Plasmid pSymA</plasmid>
    </source>
</reference>
<accession>Q92ZJ9</accession>
<evidence type="ECO:0000313" key="2">
    <source>
        <dbReference type="Proteomes" id="UP000001976"/>
    </source>
</evidence>
<dbReference type="KEGG" id="sme:SMa0887"/>
<name>Q92ZJ9_RHIME</name>
<evidence type="ECO:0008006" key="3">
    <source>
        <dbReference type="Google" id="ProtNLM"/>
    </source>
</evidence>
<dbReference type="AlphaFoldDB" id="Q92ZJ9"/>
<reference evidence="1 2" key="1">
    <citation type="journal article" date="2001" name="Proc. Natl. Acad. Sci. U.S.A.">
        <title>Nucleotide sequence and predicted functions of the entire Sinorhizobium meliloti pSymA megaplasmid.</title>
        <authorList>
            <person name="Barnett M.J."/>
            <person name="Fisher R.F."/>
            <person name="Jones T."/>
            <person name="Komp C."/>
            <person name="Abola A.P."/>
            <person name="Barloy-Hubler F."/>
            <person name="Bowser L."/>
            <person name="Capela D."/>
            <person name="Galibert F."/>
            <person name="Gouzy J."/>
            <person name="Gurjal M."/>
            <person name="Hong A."/>
            <person name="Huizar L."/>
            <person name="Hyman R.W."/>
            <person name="Kahn D."/>
            <person name="Kahn M.L."/>
            <person name="Kalman S."/>
            <person name="Keating D.H."/>
            <person name="Palm C."/>
            <person name="Peck M.C."/>
            <person name="Surzycki R."/>
            <person name="Wells D.H."/>
            <person name="Yeh K.-C."/>
            <person name="Davis R.W."/>
            <person name="Federspiel N.A."/>
            <person name="Long S.R."/>
        </authorList>
    </citation>
    <scope>NUCLEOTIDE SEQUENCE [LARGE SCALE GENOMIC DNA]</scope>
    <source>
        <strain evidence="1 2">1021</strain>
        <plasmid evidence="2">Plasmid pSymA</plasmid>
    </source>
</reference>
<evidence type="ECO:0000313" key="1">
    <source>
        <dbReference type="EMBL" id="AAK65144.1"/>
    </source>
</evidence>
<dbReference type="PIR" id="F95322">
    <property type="entry name" value="F95322"/>
</dbReference>
<dbReference type="Proteomes" id="UP000001976">
    <property type="component" value="Plasmid pSymA"/>
</dbReference>
<keyword evidence="2" id="KW-1185">Reference proteome</keyword>
<dbReference type="EMBL" id="AE006469">
    <property type="protein sequence ID" value="AAK65144.1"/>
    <property type="molecule type" value="Genomic_DNA"/>
</dbReference>
<dbReference type="EnsemblBacteria" id="AAK65144">
    <property type="protein sequence ID" value="AAK65144"/>
    <property type="gene ID" value="SMa0887"/>
</dbReference>
<keyword evidence="1" id="KW-0614">Plasmid</keyword>
<gene>
    <name evidence="1" type="ORF">SMa0887</name>
</gene>